<dbReference type="FunFam" id="3.20.20.70:FF:000022">
    <property type="entry name" value="3-keto-L-gulonate-6-phosphate decarboxylase UlaD"/>
    <property type="match status" value="1"/>
</dbReference>
<sequence length="217" mass="24170">MSRPKLQLALDNHDLSSSLAAAQKSQSQVNVMEVGTILAVENGMKAVRIMKSLFPDHIVLADIRIIKAGGKLAKLAFDSGADWVTVISDASKDTIEAVVKEVKSRENKDVQIEINQTFTNEQTEYWRSLGITQLIYHRSSEVVEEEEKWSPEVINELKSLADKGFQLSITGGLSVDEIKLFKDVPVYCFIAGRKIANSPNPFQAAKEYKDEIIRVFG</sequence>
<comment type="pathway">
    <text evidence="2">One-carbon metabolism; formaldehyde assimilation via RuMP pathway; D-fructose 6-phosphate from D-ribulose 5-phosphate and formaldehyde: step 1/2.</text>
</comment>
<comment type="caution">
    <text evidence="9">The sequence shown here is derived from an EMBL/GenBank/DDBJ whole genome shotgun (WGS) entry which is preliminary data.</text>
</comment>
<keyword evidence="7" id="KW-0119">Carbohydrate metabolism</keyword>
<reference evidence="10" key="1">
    <citation type="submission" date="2015-07" db="EMBL/GenBank/DDBJ databases">
        <title>Fjat-10053 dsm26.</title>
        <authorList>
            <person name="Liu B."/>
            <person name="Wang J."/>
            <person name="Zhu Y."/>
            <person name="Liu G."/>
            <person name="Chen Q."/>
            <person name="Chen Z."/>
            <person name="Lan J."/>
            <person name="Che J."/>
            <person name="Ge C."/>
            <person name="Shi H."/>
            <person name="Pan Z."/>
            <person name="Liu X."/>
        </authorList>
    </citation>
    <scope>NUCLEOTIDE SEQUENCE [LARGE SCALE GENOMIC DNA]</scope>
    <source>
        <strain evidence="10">DSM 26</strain>
    </source>
</reference>
<keyword evidence="6" id="KW-0456">Lyase</keyword>
<dbReference type="PANTHER" id="PTHR35039">
    <property type="entry name" value="3-KETO-L-GULONATE-6-PHOSPHATE DECARBOXYLASE SGBH-RELATED"/>
    <property type="match status" value="1"/>
</dbReference>
<dbReference type="Gene3D" id="3.20.20.70">
    <property type="entry name" value="Aldolase class I"/>
    <property type="match status" value="1"/>
</dbReference>
<comment type="similarity">
    <text evidence="3">Belongs to the HPS/KGPDC family. HPS subfamily.</text>
</comment>
<accession>A0A0L0QRD5</accession>
<evidence type="ECO:0000256" key="1">
    <source>
        <dbReference type="ARBA" id="ARBA00000718"/>
    </source>
</evidence>
<evidence type="ECO:0000313" key="10">
    <source>
        <dbReference type="Proteomes" id="UP000036780"/>
    </source>
</evidence>
<name>A0A0L0QRD5_VIRPA</name>
<dbReference type="Pfam" id="PF00215">
    <property type="entry name" value="OMPdecase"/>
    <property type="match status" value="1"/>
</dbReference>
<protein>
    <recommendedName>
        <fullName evidence="4">3-hexulose-6-phosphate synthase</fullName>
        <ecNumber evidence="4">4.1.2.43</ecNumber>
    </recommendedName>
</protein>
<evidence type="ECO:0000256" key="4">
    <source>
        <dbReference type="ARBA" id="ARBA00012890"/>
    </source>
</evidence>
<dbReference type="AlphaFoldDB" id="A0A0L0QRD5"/>
<keyword evidence="5" id="KW-0554">One-carbon metabolism</keyword>
<proteinExistence type="inferred from homology"/>
<evidence type="ECO:0000256" key="3">
    <source>
        <dbReference type="ARBA" id="ARBA00006350"/>
    </source>
</evidence>
<evidence type="ECO:0000256" key="2">
    <source>
        <dbReference type="ARBA" id="ARBA00005014"/>
    </source>
</evidence>
<dbReference type="PATRIC" id="fig|1473.5.peg.4078"/>
<dbReference type="GO" id="GO:0006730">
    <property type="term" value="P:one-carbon metabolic process"/>
    <property type="evidence" value="ECO:0007669"/>
    <property type="project" value="UniProtKB-KW"/>
</dbReference>
<evidence type="ECO:0000256" key="7">
    <source>
        <dbReference type="ARBA" id="ARBA00023277"/>
    </source>
</evidence>
<dbReference type="RefSeq" id="WP_050350556.1">
    <property type="nucleotide sequence ID" value="NZ_BOSN01000007.1"/>
</dbReference>
<evidence type="ECO:0000256" key="6">
    <source>
        <dbReference type="ARBA" id="ARBA00023239"/>
    </source>
</evidence>
<dbReference type="Proteomes" id="UP000036780">
    <property type="component" value="Unassembled WGS sequence"/>
</dbReference>
<feature type="domain" description="Orotidine 5'-phosphate decarboxylase" evidence="8">
    <location>
        <begin position="5"/>
        <end position="208"/>
    </location>
</feature>
<gene>
    <name evidence="9" type="ORF">AFK71_05470</name>
</gene>
<dbReference type="GO" id="GO:0043801">
    <property type="term" value="F:hexulose-6-phosphate synthase activity"/>
    <property type="evidence" value="ECO:0007669"/>
    <property type="project" value="UniProtKB-EC"/>
</dbReference>
<dbReference type="GO" id="GO:0019854">
    <property type="term" value="P:L-ascorbic acid catabolic process"/>
    <property type="evidence" value="ECO:0007669"/>
    <property type="project" value="TreeGrafter"/>
</dbReference>
<dbReference type="SUPFAM" id="SSF51366">
    <property type="entry name" value="Ribulose-phoshate binding barrel"/>
    <property type="match status" value="1"/>
</dbReference>
<dbReference type="GO" id="GO:0033982">
    <property type="term" value="F:3-dehydro-L-gulonate-6-phosphate decarboxylase activity"/>
    <property type="evidence" value="ECO:0007669"/>
    <property type="project" value="TreeGrafter"/>
</dbReference>
<dbReference type="PANTHER" id="PTHR35039:SF3">
    <property type="entry name" value="3-KETO-L-GULONATE-6-PHOSPHATE DECARBOXYLASE SGBH-RELATED"/>
    <property type="match status" value="1"/>
</dbReference>
<evidence type="ECO:0000256" key="5">
    <source>
        <dbReference type="ARBA" id="ARBA00022563"/>
    </source>
</evidence>
<dbReference type="GO" id="GO:0006207">
    <property type="term" value="P:'de novo' pyrimidine nucleobase biosynthetic process"/>
    <property type="evidence" value="ECO:0007669"/>
    <property type="project" value="InterPro"/>
</dbReference>
<keyword evidence="10" id="KW-1185">Reference proteome</keyword>
<evidence type="ECO:0000313" key="9">
    <source>
        <dbReference type="EMBL" id="KNE21142.1"/>
    </source>
</evidence>
<dbReference type="EMBL" id="LGTO01000005">
    <property type="protein sequence ID" value="KNE21142.1"/>
    <property type="molecule type" value="Genomic_DNA"/>
</dbReference>
<dbReference type="EC" id="4.1.2.43" evidence="4"/>
<dbReference type="GO" id="GO:0004590">
    <property type="term" value="F:orotidine-5'-phosphate decarboxylase activity"/>
    <property type="evidence" value="ECO:0007669"/>
    <property type="project" value="InterPro"/>
</dbReference>
<evidence type="ECO:0000259" key="8">
    <source>
        <dbReference type="SMART" id="SM00934"/>
    </source>
</evidence>
<dbReference type="GeneID" id="66868774"/>
<dbReference type="OrthoDB" id="43475at2"/>
<dbReference type="InterPro" id="IPR011060">
    <property type="entry name" value="RibuloseP-bd_barrel"/>
</dbReference>
<dbReference type="SMART" id="SM00934">
    <property type="entry name" value="OMPdecase"/>
    <property type="match status" value="1"/>
</dbReference>
<dbReference type="InterPro" id="IPR013785">
    <property type="entry name" value="Aldolase_TIM"/>
</dbReference>
<comment type="catalytic activity">
    <reaction evidence="1">
        <text>D-ribulose 5-phosphate + formaldehyde = D-arabino-hex-3-ulose 6-phosphate</text>
        <dbReference type="Rhea" id="RHEA:25201"/>
        <dbReference type="ChEBI" id="CHEBI:16842"/>
        <dbReference type="ChEBI" id="CHEBI:58121"/>
        <dbReference type="ChEBI" id="CHEBI:58542"/>
        <dbReference type="EC" id="4.1.2.43"/>
    </reaction>
</comment>
<organism evidence="9 10">
    <name type="scientific">Virgibacillus pantothenticus</name>
    <dbReference type="NCBI Taxonomy" id="1473"/>
    <lineage>
        <taxon>Bacteria</taxon>
        <taxon>Bacillati</taxon>
        <taxon>Bacillota</taxon>
        <taxon>Bacilli</taxon>
        <taxon>Bacillales</taxon>
        <taxon>Bacillaceae</taxon>
        <taxon>Virgibacillus</taxon>
    </lineage>
</organism>
<dbReference type="InterPro" id="IPR001754">
    <property type="entry name" value="OMPdeCOase_dom"/>
</dbReference>